<dbReference type="PANTHER" id="PTHR19327">
    <property type="entry name" value="GOLGIN"/>
    <property type="match status" value="1"/>
</dbReference>
<feature type="region of interest" description="Disordered" evidence="2">
    <location>
        <begin position="1518"/>
        <end position="1547"/>
    </location>
</feature>
<dbReference type="SMART" id="SM00755">
    <property type="entry name" value="Grip"/>
    <property type="match status" value="1"/>
</dbReference>
<feature type="coiled-coil region" evidence="1">
    <location>
        <begin position="155"/>
        <end position="225"/>
    </location>
</feature>
<dbReference type="GO" id="GO:0031267">
    <property type="term" value="F:small GTPase binding"/>
    <property type="evidence" value="ECO:0007669"/>
    <property type="project" value="TreeGrafter"/>
</dbReference>
<protein>
    <recommendedName>
        <fullName evidence="3">GRIP domain-containing protein</fullName>
    </recommendedName>
</protein>
<keyword evidence="1" id="KW-0175">Coiled coil</keyword>
<dbReference type="Gene3D" id="1.10.287.1490">
    <property type="match status" value="1"/>
</dbReference>
<name>A0AAN9UZT8_9ORTH</name>
<feature type="compositionally biased region" description="Polar residues" evidence="2">
    <location>
        <begin position="1527"/>
        <end position="1547"/>
    </location>
</feature>
<organism evidence="4 5">
    <name type="scientific">Gryllus longicercus</name>
    <dbReference type="NCBI Taxonomy" id="2509291"/>
    <lineage>
        <taxon>Eukaryota</taxon>
        <taxon>Metazoa</taxon>
        <taxon>Ecdysozoa</taxon>
        <taxon>Arthropoda</taxon>
        <taxon>Hexapoda</taxon>
        <taxon>Insecta</taxon>
        <taxon>Pterygota</taxon>
        <taxon>Neoptera</taxon>
        <taxon>Polyneoptera</taxon>
        <taxon>Orthoptera</taxon>
        <taxon>Ensifera</taxon>
        <taxon>Gryllidea</taxon>
        <taxon>Grylloidea</taxon>
        <taxon>Gryllidae</taxon>
        <taxon>Gryllinae</taxon>
        <taxon>Gryllus</taxon>
    </lineage>
</organism>
<evidence type="ECO:0000259" key="3">
    <source>
        <dbReference type="PROSITE" id="PS50913"/>
    </source>
</evidence>
<dbReference type="EMBL" id="JAZDUA010000902">
    <property type="protein sequence ID" value="KAK7788891.1"/>
    <property type="molecule type" value="Genomic_DNA"/>
</dbReference>
<dbReference type="PROSITE" id="PS50913">
    <property type="entry name" value="GRIP"/>
    <property type="match status" value="1"/>
</dbReference>
<feature type="region of interest" description="Disordered" evidence="2">
    <location>
        <begin position="1616"/>
        <end position="1647"/>
    </location>
</feature>
<dbReference type="Gene3D" id="1.10.220.60">
    <property type="entry name" value="GRIP domain"/>
    <property type="match status" value="1"/>
</dbReference>
<dbReference type="Proteomes" id="UP001378592">
    <property type="component" value="Unassembled WGS sequence"/>
</dbReference>
<feature type="coiled-coil region" evidence="1">
    <location>
        <begin position="534"/>
        <end position="726"/>
    </location>
</feature>
<dbReference type="PANTHER" id="PTHR19327:SF0">
    <property type="entry name" value="GOLGIN SUBFAMILY A MEMBER 4"/>
    <property type="match status" value="1"/>
</dbReference>
<feature type="coiled-coil region" evidence="1">
    <location>
        <begin position="1204"/>
        <end position="1231"/>
    </location>
</feature>
<feature type="coiled-coil region" evidence="1">
    <location>
        <begin position="896"/>
        <end position="972"/>
    </location>
</feature>
<feature type="coiled-coil region" evidence="1">
    <location>
        <begin position="1015"/>
        <end position="1161"/>
    </location>
</feature>
<feature type="coiled-coil region" evidence="1">
    <location>
        <begin position="423"/>
        <end position="508"/>
    </location>
</feature>
<evidence type="ECO:0000256" key="2">
    <source>
        <dbReference type="SAM" id="MobiDB-lite"/>
    </source>
</evidence>
<feature type="coiled-coil region" evidence="1">
    <location>
        <begin position="769"/>
        <end position="863"/>
    </location>
</feature>
<feature type="region of interest" description="Disordered" evidence="2">
    <location>
        <begin position="29"/>
        <end position="51"/>
    </location>
</feature>
<keyword evidence="5" id="KW-1185">Reference proteome</keyword>
<evidence type="ECO:0000313" key="4">
    <source>
        <dbReference type="EMBL" id="KAK7788891.1"/>
    </source>
</evidence>
<feature type="compositionally biased region" description="Polar residues" evidence="2">
    <location>
        <begin position="1628"/>
        <end position="1639"/>
    </location>
</feature>
<dbReference type="Pfam" id="PF01465">
    <property type="entry name" value="GRIP"/>
    <property type="match status" value="1"/>
</dbReference>
<comment type="caution">
    <text evidence="4">The sequence shown here is derived from an EMBL/GenBank/DDBJ whole genome shotgun (WGS) entry which is preliminary data.</text>
</comment>
<sequence>MFKKLKEKIAEEVKPLKISQFAQSVVTPGSNAVVESPPNEHFSLDDEPPEDSFGNEGFSVVDLHHPSLPVPLSSGRFSRQSSMSSLASDASAFLPIHDASIGTFNMQDLESASEREDVLPQMNNVSKQELCNSYLKLYRHYQKYKGRATDLKNFCRELEKDNKKHKTVLLECQEKSLRRIAELKEQCALEQHAKAHLEEALRNDLEEKDHLIQTLQTKIKLLKDAHSANSSALIHVEDENLLLIPGGIGEDCKEDLSVKGDDIPRQQELRTESLFDMKLDNSYEENEIMALKNRFENLKAQILKDSSTHIQDFTVNVEFHDLLNEISECLRKKLISPPRHFNEHKSYSSKEVDGNICISENDKSDSNLLLLDQLEQNLSDTEDHSLGSIQHLKTALENVPLHPQNLIHILDQGTSGEVEGSTNAKSVDDLPELRNELTDLQNKFEKVTQELQESHQLISEQNSTITKLNEKLATLEGQLVIYTGKENIETIKTELIQTKQELDIVQQQLLVAQKTVEEKDCCIKESNKLMTENVETKKLELMQTTQELEKVQQLFVLAQQTIEEKDHIIKETNEKMKENVESIKSELMQTKQELEKIQQQIIMAQQTIQEKDNVIKETKDALEKSQQDLDEVVTQKTEISNTLLKVQSELANTKSLSEELTHKLLNYEKEILKKESIIDHLNKEIDEAKNKFEVDKSENNKRNEVVRSLEIALSETNLKCEQISNELELQSKLIEEKDLISERIRKDLSHLHKDIDMVSSEKDESDKLVSALQTELKDVSLRFEEATEKLLSFEMLLKEKDDLVEKTKEELTLVQQQLDTASHEKVDATTLLQKQLTDANFQLENLKQELLLAQQKIDSKDSDIVNIQACLESVQGDMETVSSRAKQTTAALQGELHESKAQSEELAQKLHDANKSIDEKNSEIVNLRQDLESIKSKMETVSSQNVEKCETVKVLESDLTEAKVQLSKVLKETDDLKKLIQEKDLIITCINDELAAVHKNLEITLAQKTEACEERTNLDDKVAETNRNVELLTEKLQSALDLIDEKDSNYAEVCEKLSDIRKELDTTKLEKAKAEDNVAYHEKELRNMSANFKKLTEELECSSKLLEERDFKIAFLMEDAASIRETLNKMGAEKEEFNEKLSSLKKELTTTKLQFEQVNQEMQSVCHANREKDLTIAHVTEKFENSKRDLDIMSLQKSEACGLVKDLQDELKEASVKFDHVSKELQEVQESIANKDSIIDNLTTDLMTTRNELASVFALKDESCEQVSCLQKELEDSKLGCDKVSEELKSTHELLEEKDLYIKQLTVDLVKIQEELNKTCILNSEANKNVENLQSELKEMKINFERVCSESTNQLDLKKSELHVAKNVVDVEEINGSVLTEETQELVIVLQNKLKNSEQELENMVMKLETSQKSVNEKDIVIKKLEEELAVIQKQLRTSDTEEKDDGGPITRNNLENVECIIENNLSNQIDLHTRTISHAGQPGVDSSELCTKNMWRRSLDESGSKMKSDNTVGCINEQERSRMQRQKFSANGSSLSSVDKTNPSGQENIAVSSDILVNLSTFTSHIANRIESSSVSENHSVRESVLSSEEPSSLSGEVKDNLVSHKKLMLSDLELSPGTDADIPVETKTTSRNSQEALPTTDLRNKPQDLEYEFSSIQNILDEIQKENKEYGSLLDCHKNIINHLEGISKMQPEEINPGSAEWLHKQLIMLSQKLYDTKEKQSVQIASINRLVKHQQDLMKSDDNETMTIEMQYLRNIVFQYMIGKETMLLAKVISAVMKFDPQQMDQVMQKELQKQTLLGQLGLL</sequence>
<evidence type="ECO:0000256" key="1">
    <source>
        <dbReference type="SAM" id="Coils"/>
    </source>
</evidence>
<accession>A0AAN9UZT8</accession>
<reference evidence="4 5" key="1">
    <citation type="submission" date="2024-03" db="EMBL/GenBank/DDBJ databases">
        <title>The genome assembly and annotation of the cricket Gryllus longicercus Weissman &amp; Gray.</title>
        <authorList>
            <person name="Szrajer S."/>
            <person name="Gray D."/>
            <person name="Ylla G."/>
        </authorList>
    </citation>
    <scope>NUCLEOTIDE SEQUENCE [LARGE SCALE GENOMIC DNA]</scope>
    <source>
        <strain evidence="4">DAG 2021-001</strain>
        <tissue evidence="4">Whole body minus gut</tissue>
    </source>
</reference>
<evidence type="ECO:0000313" key="5">
    <source>
        <dbReference type="Proteomes" id="UP001378592"/>
    </source>
</evidence>
<feature type="coiled-coil region" evidence="1">
    <location>
        <begin position="1380"/>
        <end position="1442"/>
    </location>
</feature>
<feature type="domain" description="GRIP" evidence="3">
    <location>
        <begin position="1746"/>
        <end position="1793"/>
    </location>
</feature>
<feature type="compositionally biased region" description="Low complexity" evidence="2">
    <location>
        <begin position="1584"/>
        <end position="1597"/>
    </location>
</feature>
<dbReference type="GO" id="GO:0005794">
    <property type="term" value="C:Golgi apparatus"/>
    <property type="evidence" value="ECO:0007669"/>
    <property type="project" value="TreeGrafter"/>
</dbReference>
<dbReference type="GO" id="GO:0048193">
    <property type="term" value="P:Golgi vesicle transport"/>
    <property type="evidence" value="ECO:0007669"/>
    <property type="project" value="TreeGrafter"/>
</dbReference>
<dbReference type="SUPFAM" id="SSF101283">
    <property type="entry name" value="GRIP domain"/>
    <property type="match status" value="1"/>
</dbReference>
<gene>
    <name evidence="4" type="ORF">R5R35_014115</name>
</gene>
<feature type="region of interest" description="Disordered" evidence="2">
    <location>
        <begin position="1573"/>
        <end position="1599"/>
    </location>
</feature>
<feature type="coiled-coil region" evidence="1">
    <location>
        <begin position="1323"/>
        <end position="1350"/>
    </location>
</feature>
<dbReference type="InterPro" id="IPR000237">
    <property type="entry name" value="GRIP_dom"/>
</dbReference>
<proteinExistence type="predicted"/>